<evidence type="ECO:0000313" key="1">
    <source>
        <dbReference type="EMBL" id="HHS51756.1"/>
    </source>
</evidence>
<dbReference type="AlphaFoldDB" id="A0A7C6EAZ3"/>
<proteinExistence type="predicted"/>
<dbReference type="EMBL" id="DTLI01000066">
    <property type="protein sequence ID" value="HHS51756.1"/>
    <property type="molecule type" value="Genomic_DNA"/>
</dbReference>
<comment type="caution">
    <text evidence="1">The sequence shown here is derived from an EMBL/GenBank/DDBJ whole genome shotgun (WGS) entry which is preliminary data.</text>
</comment>
<reference evidence="1" key="1">
    <citation type="journal article" date="2020" name="mSystems">
        <title>Genome- and Community-Level Interaction Insights into Carbon Utilization and Element Cycling Functions of Hydrothermarchaeota in Hydrothermal Sediment.</title>
        <authorList>
            <person name="Zhou Z."/>
            <person name="Liu Y."/>
            <person name="Xu W."/>
            <person name="Pan J."/>
            <person name="Luo Z.H."/>
            <person name="Li M."/>
        </authorList>
    </citation>
    <scope>NUCLEOTIDE SEQUENCE [LARGE SCALE GENOMIC DNA]</scope>
    <source>
        <strain evidence="1">SpSt-876</strain>
    </source>
</reference>
<protein>
    <submittedName>
        <fullName evidence="1">Uncharacterized protein</fullName>
    </submittedName>
</protein>
<organism evidence="1">
    <name type="scientific">candidate division WOR-3 bacterium</name>
    <dbReference type="NCBI Taxonomy" id="2052148"/>
    <lineage>
        <taxon>Bacteria</taxon>
        <taxon>Bacteria division WOR-3</taxon>
    </lineage>
</organism>
<name>A0A7C6EAZ3_UNCW3</name>
<dbReference type="Gene3D" id="1.10.10.10">
    <property type="entry name" value="Winged helix-like DNA-binding domain superfamily/Winged helix DNA-binding domain"/>
    <property type="match status" value="1"/>
</dbReference>
<accession>A0A7C6EAZ3</accession>
<sequence length="160" mass="17974">MVKKPKSWREKLAESKDFPRVEKITPKMAGRWGAKLGDTVVIPTPKEVDKIMKNVPQGRLITINQIREIVAKKHKATIGCPITCGIFARIAAGAADEDAKEGKKNITPYWRTLKAGGEINEKYPGGIEGQKKLLEKEGHKVIQKGKKWVVVDFEKYLVRL</sequence>
<dbReference type="InterPro" id="IPR036388">
    <property type="entry name" value="WH-like_DNA-bd_sf"/>
</dbReference>
<gene>
    <name evidence="1" type="ORF">ENW73_02660</name>
</gene>